<comment type="caution">
    <text evidence="1">The sequence shown here is derived from an EMBL/GenBank/DDBJ whole genome shotgun (WGS) entry which is preliminary data.</text>
</comment>
<dbReference type="AlphaFoldDB" id="A0A9P6IW82"/>
<feature type="non-terminal residue" evidence="1">
    <location>
        <position position="113"/>
    </location>
</feature>
<keyword evidence="2" id="KW-1185">Reference proteome</keyword>
<dbReference type="SUPFAM" id="SSF140996">
    <property type="entry name" value="Hermes dimerisation domain"/>
    <property type="match status" value="1"/>
</dbReference>
<gene>
    <name evidence="1" type="ORF">BGZ65_006376</name>
</gene>
<protein>
    <submittedName>
        <fullName evidence="1">Uncharacterized protein</fullName>
    </submittedName>
</protein>
<dbReference type="Proteomes" id="UP000749646">
    <property type="component" value="Unassembled WGS sequence"/>
</dbReference>
<dbReference type="OrthoDB" id="109171at2759"/>
<name>A0A9P6IW82_9FUNG</name>
<evidence type="ECO:0000313" key="2">
    <source>
        <dbReference type="Proteomes" id="UP000749646"/>
    </source>
</evidence>
<reference evidence="1" key="1">
    <citation type="journal article" date="2020" name="Fungal Divers.">
        <title>Resolving the Mortierellaceae phylogeny through synthesis of multi-gene phylogenetics and phylogenomics.</title>
        <authorList>
            <person name="Vandepol N."/>
            <person name="Liber J."/>
            <person name="Desiro A."/>
            <person name="Na H."/>
            <person name="Kennedy M."/>
            <person name="Barry K."/>
            <person name="Grigoriev I.V."/>
            <person name="Miller A.N."/>
            <person name="O'Donnell K."/>
            <person name="Stajich J.E."/>
            <person name="Bonito G."/>
        </authorList>
    </citation>
    <scope>NUCLEOTIDE SEQUENCE</scope>
    <source>
        <strain evidence="1">MES-2147</strain>
    </source>
</reference>
<accession>A0A9P6IW82</accession>
<sequence length="113" mass="12618">MCTKPCTCLMNAEHRKAFVDAHKAGRAKTTQVTLSDMAMPSSKMEKVISAGLTWIIKDFQPFSAFDSEAFREFLSVCNPMLKPPCAATVRGRLTLYREQLVDQVRALVISTMT</sequence>
<dbReference type="EMBL" id="JAAAHW010007145">
    <property type="protein sequence ID" value="KAF9950796.1"/>
    <property type="molecule type" value="Genomic_DNA"/>
</dbReference>
<evidence type="ECO:0000313" key="1">
    <source>
        <dbReference type="EMBL" id="KAF9950796.1"/>
    </source>
</evidence>
<proteinExistence type="predicted"/>
<organism evidence="1 2">
    <name type="scientific">Modicella reniformis</name>
    <dbReference type="NCBI Taxonomy" id="1440133"/>
    <lineage>
        <taxon>Eukaryota</taxon>
        <taxon>Fungi</taxon>
        <taxon>Fungi incertae sedis</taxon>
        <taxon>Mucoromycota</taxon>
        <taxon>Mortierellomycotina</taxon>
        <taxon>Mortierellomycetes</taxon>
        <taxon>Mortierellales</taxon>
        <taxon>Mortierellaceae</taxon>
        <taxon>Modicella</taxon>
    </lineage>
</organism>